<feature type="signal peptide" evidence="2">
    <location>
        <begin position="1"/>
        <end position="34"/>
    </location>
</feature>
<dbReference type="RefSeq" id="WP_267223449.1">
    <property type="nucleotide sequence ID" value="NZ_JAPCWC010000023.1"/>
</dbReference>
<feature type="compositionally biased region" description="Acidic residues" evidence="1">
    <location>
        <begin position="84"/>
        <end position="93"/>
    </location>
</feature>
<organism evidence="3 4">
    <name type="scientific">Novosphingobium clariflavum</name>
    <dbReference type="NCBI Taxonomy" id="2029884"/>
    <lineage>
        <taxon>Bacteria</taxon>
        <taxon>Pseudomonadati</taxon>
        <taxon>Pseudomonadota</taxon>
        <taxon>Alphaproteobacteria</taxon>
        <taxon>Sphingomonadales</taxon>
        <taxon>Sphingomonadaceae</taxon>
        <taxon>Novosphingobium</taxon>
    </lineage>
</organism>
<name>A0ABV6SC34_9SPHN</name>
<evidence type="ECO:0000256" key="2">
    <source>
        <dbReference type="SAM" id="SignalP"/>
    </source>
</evidence>
<sequence>MMRGSHFLRALGAPAFAMVSAATLATAFASPALADDPRDPTMTPEAIARDRAIIRKLNQDQLAYVRQRDAQYAKGWKAYRQSGDDDGDFEEGDYPSGRADYARQSRDYAQARRDYEADLAQWRRDVAACRAGNYSRCR</sequence>
<evidence type="ECO:0000313" key="3">
    <source>
        <dbReference type="EMBL" id="MFC0686815.1"/>
    </source>
</evidence>
<feature type="region of interest" description="Disordered" evidence="1">
    <location>
        <begin position="79"/>
        <end position="105"/>
    </location>
</feature>
<feature type="chain" id="PRO_5045651898" evidence="2">
    <location>
        <begin position="35"/>
        <end position="138"/>
    </location>
</feature>
<keyword evidence="4" id="KW-1185">Reference proteome</keyword>
<dbReference type="Proteomes" id="UP001589858">
    <property type="component" value="Unassembled WGS sequence"/>
</dbReference>
<evidence type="ECO:0000256" key="1">
    <source>
        <dbReference type="SAM" id="MobiDB-lite"/>
    </source>
</evidence>
<gene>
    <name evidence="3" type="ORF">ACFFF8_19715</name>
</gene>
<dbReference type="EMBL" id="JBHLTM010000076">
    <property type="protein sequence ID" value="MFC0686815.1"/>
    <property type="molecule type" value="Genomic_DNA"/>
</dbReference>
<comment type="caution">
    <text evidence="3">The sequence shown here is derived from an EMBL/GenBank/DDBJ whole genome shotgun (WGS) entry which is preliminary data.</text>
</comment>
<reference evidence="3 4" key="1">
    <citation type="submission" date="2024-09" db="EMBL/GenBank/DDBJ databases">
        <authorList>
            <person name="Sun Q."/>
            <person name="Mori K."/>
        </authorList>
    </citation>
    <scope>NUCLEOTIDE SEQUENCE [LARGE SCALE GENOMIC DNA]</scope>
    <source>
        <strain evidence="3 4">CICC 11035S</strain>
    </source>
</reference>
<accession>A0ABV6SC34</accession>
<proteinExistence type="predicted"/>
<keyword evidence="2" id="KW-0732">Signal</keyword>
<evidence type="ECO:0000313" key="4">
    <source>
        <dbReference type="Proteomes" id="UP001589858"/>
    </source>
</evidence>
<protein>
    <submittedName>
        <fullName evidence="3">Uncharacterized protein</fullName>
    </submittedName>
</protein>